<sequence>LIIFVVFWFYFTGAVYATYKRSHIVGGVVQLFVKNKPRVLGSFRLAAALISLGLCCLFTYLSYTLFIYSLKVDPKTIHLMLHTSYARLALLCTFPLMAFYFSIELIGSIRDLARGVYTSSAPGSTS</sequence>
<evidence type="ECO:0000256" key="2">
    <source>
        <dbReference type="ARBA" id="ARBA00022448"/>
    </source>
</evidence>
<evidence type="ECO:0000256" key="5">
    <source>
        <dbReference type="ARBA" id="ARBA00022989"/>
    </source>
</evidence>
<keyword evidence="2" id="KW-0813">Transport</keyword>
<keyword evidence="3" id="KW-1003">Cell membrane</keyword>
<dbReference type="GO" id="GO:0005886">
    <property type="term" value="C:plasma membrane"/>
    <property type="evidence" value="ECO:0007669"/>
    <property type="project" value="UniProtKB-SubCell"/>
</dbReference>
<reference evidence="9" key="1">
    <citation type="journal article" date="2014" name="Front. Microbiol.">
        <title>High frequency of phylogenetically diverse reductive dehalogenase-homologous genes in deep subseafloor sedimentary metagenomes.</title>
        <authorList>
            <person name="Kawai M."/>
            <person name="Futagami T."/>
            <person name="Toyoda A."/>
            <person name="Takaki Y."/>
            <person name="Nishi S."/>
            <person name="Hori S."/>
            <person name="Arai W."/>
            <person name="Tsubouchi T."/>
            <person name="Morono Y."/>
            <person name="Uchiyama I."/>
            <person name="Ito T."/>
            <person name="Fujiyama A."/>
            <person name="Inagaki F."/>
            <person name="Takami H."/>
        </authorList>
    </citation>
    <scope>NUCLEOTIDE SEQUENCE</scope>
    <source>
        <strain evidence="9">Expedition CK06-06</strain>
    </source>
</reference>
<evidence type="ECO:0000256" key="3">
    <source>
        <dbReference type="ARBA" id="ARBA00022475"/>
    </source>
</evidence>
<dbReference type="EMBL" id="BARV01004335">
    <property type="protein sequence ID" value="GAI17340.1"/>
    <property type="molecule type" value="Genomic_DNA"/>
</dbReference>
<keyword evidence="6 7" id="KW-0472">Membrane</keyword>
<feature type="non-terminal residue" evidence="9">
    <location>
        <position position="1"/>
    </location>
</feature>
<keyword evidence="4 7" id="KW-0812">Transmembrane</keyword>
<evidence type="ECO:0000313" key="9">
    <source>
        <dbReference type="EMBL" id="GAI17340.1"/>
    </source>
</evidence>
<comment type="subcellular location">
    <subcellularLocation>
        <location evidence="1">Cell membrane</location>
        <topology evidence="1">Multi-pass membrane protein</topology>
    </subcellularLocation>
</comment>
<feature type="domain" description="Tripartite ATP-independent periplasmic transporters DctQ component" evidence="8">
    <location>
        <begin position="4"/>
        <end position="110"/>
    </location>
</feature>
<evidence type="ECO:0000256" key="4">
    <source>
        <dbReference type="ARBA" id="ARBA00022692"/>
    </source>
</evidence>
<evidence type="ECO:0000256" key="6">
    <source>
        <dbReference type="ARBA" id="ARBA00023136"/>
    </source>
</evidence>
<keyword evidence="5 7" id="KW-1133">Transmembrane helix</keyword>
<gene>
    <name evidence="9" type="ORF">S06H3_09704</name>
</gene>
<organism evidence="9">
    <name type="scientific">marine sediment metagenome</name>
    <dbReference type="NCBI Taxonomy" id="412755"/>
    <lineage>
        <taxon>unclassified sequences</taxon>
        <taxon>metagenomes</taxon>
        <taxon>ecological metagenomes</taxon>
    </lineage>
</organism>
<evidence type="ECO:0000256" key="7">
    <source>
        <dbReference type="SAM" id="Phobius"/>
    </source>
</evidence>
<protein>
    <recommendedName>
        <fullName evidence="8">Tripartite ATP-independent periplasmic transporters DctQ component domain-containing protein</fullName>
    </recommendedName>
</protein>
<feature type="transmembrane region" description="Helical" evidence="7">
    <location>
        <begin position="45"/>
        <end position="68"/>
    </location>
</feature>
<dbReference type="AlphaFoldDB" id="X1MRM2"/>
<feature type="transmembrane region" description="Helical" evidence="7">
    <location>
        <begin position="6"/>
        <end position="33"/>
    </location>
</feature>
<comment type="caution">
    <text evidence="9">The sequence shown here is derived from an EMBL/GenBank/DDBJ whole genome shotgun (WGS) entry which is preliminary data.</text>
</comment>
<dbReference type="InterPro" id="IPR055348">
    <property type="entry name" value="DctQ"/>
</dbReference>
<accession>X1MRM2</accession>
<feature type="transmembrane region" description="Helical" evidence="7">
    <location>
        <begin position="88"/>
        <end position="107"/>
    </location>
</feature>
<name>X1MRM2_9ZZZZ</name>
<evidence type="ECO:0000256" key="1">
    <source>
        <dbReference type="ARBA" id="ARBA00004651"/>
    </source>
</evidence>
<dbReference type="Pfam" id="PF04290">
    <property type="entry name" value="DctQ"/>
    <property type="match status" value="1"/>
</dbReference>
<proteinExistence type="predicted"/>
<evidence type="ECO:0000259" key="8">
    <source>
        <dbReference type="Pfam" id="PF04290"/>
    </source>
</evidence>